<evidence type="ECO:0000313" key="4">
    <source>
        <dbReference type="EMBL" id="RSH81690.1"/>
    </source>
</evidence>
<feature type="compositionally biased region" description="Low complexity" evidence="2">
    <location>
        <begin position="470"/>
        <end position="486"/>
    </location>
</feature>
<accession>A0A427XS82</accession>
<protein>
    <recommendedName>
        <fullName evidence="3">C2H2-type domain-containing protein</fullName>
    </recommendedName>
</protein>
<reference evidence="4 5" key="1">
    <citation type="submission" date="2018-11" db="EMBL/GenBank/DDBJ databases">
        <title>Genome sequence of Apiotrichum porosum DSM 27194.</title>
        <authorList>
            <person name="Aliyu H."/>
            <person name="Gorte O."/>
            <person name="Ochsenreither K."/>
        </authorList>
    </citation>
    <scope>NUCLEOTIDE SEQUENCE [LARGE SCALE GENOMIC DNA]</scope>
    <source>
        <strain evidence="4 5">DSM 27194</strain>
    </source>
</reference>
<feature type="compositionally biased region" description="Low complexity" evidence="2">
    <location>
        <begin position="100"/>
        <end position="119"/>
    </location>
</feature>
<feature type="compositionally biased region" description="Basic and acidic residues" evidence="2">
    <location>
        <begin position="563"/>
        <end position="576"/>
    </location>
</feature>
<feature type="compositionally biased region" description="Polar residues" evidence="2">
    <location>
        <begin position="394"/>
        <end position="406"/>
    </location>
</feature>
<feature type="region of interest" description="Disordered" evidence="2">
    <location>
        <begin position="73"/>
        <end position="137"/>
    </location>
</feature>
<dbReference type="Proteomes" id="UP000279236">
    <property type="component" value="Unassembled WGS sequence"/>
</dbReference>
<comment type="caution">
    <text evidence="4">The sequence shown here is derived from an EMBL/GenBank/DDBJ whole genome shotgun (WGS) entry which is preliminary data.</text>
</comment>
<dbReference type="PROSITE" id="PS00028">
    <property type="entry name" value="ZINC_FINGER_C2H2_1"/>
    <property type="match status" value="1"/>
</dbReference>
<evidence type="ECO:0000259" key="3">
    <source>
        <dbReference type="PROSITE" id="PS50157"/>
    </source>
</evidence>
<keyword evidence="1" id="KW-0862">Zinc</keyword>
<name>A0A427XS82_9TREE</name>
<feature type="region of interest" description="Disordered" evidence="2">
    <location>
        <begin position="538"/>
        <end position="586"/>
    </location>
</feature>
<feature type="compositionally biased region" description="Polar residues" evidence="2">
    <location>
        <begin position="89"/>
        <end position="99"/>
    </location>
</feature>
<keyword evidence="1" id="KW-0479">Metal-binding</keyword>
<dbReference type="AlphaFoldDB" id="A0A427XS82"/>
<sequence length="586" mass="60920">MAPVATAFSQWRSPPPATTLALDPIDLHHNSSSPGPDANVDLLHPSFLPPCEHGNKEGEMHAHAFDLLSLAGGRSSSAKGGSGVEPQSVPATSYLSTTRPPANAGSNGAATTGAPPATTKARRMSSSTTGVLGRGKLGLTGDSGLTAAQATRPSLVTHNTTGSPIPAGRRLSNAALTGTSPQLFDFTKTDRRPTSSRTNSRSGAIAASLPSRGIAGAAGRMQPPPAIQPQTDDMELDMAFDGDDDDERSGGRSGSAELDMDMDGDGEISMTEPDWEKLALGTGSGGIKGRRKGMVFKCENCAKEYRHPSCLIKHRWEHSPHWREPTQISMSKHQQVQMLEAAAILAHLDPTSNQGRSLPTDKSLWPAILSPAGETVPLPGSARSRARDLPGLRSPSSNAAPLTPSSLREVANFGSKPRKSSPGSDSTSSLGGGSEAFTSGSPNPNGLGFKPNGNSHTRAMGINDPGRRNSSISSGPGPTTPHSLGSLPDMNGLHFHGSTPTGTSPIPNRGGMLSLTARASMIGGGMFGSRSGFKVPDSGLRGGVAEDDEDDLEYGLGGHRGKSSSEEADARRRDDETGFEIDDMEL</sequence>
<feature type="compositionally biased region" description="Low complexity" evidence="2">
    <location>
        <begin position="420"/>
        <end position="429"/>
    </location>
</feature>
<feature type="region of interest" description="Disordered" evidence="2">
    <location>
        <begin position="371"/>
        <end position="510"/>
    </location>
</feature>
<feature type="region of interest" description="Disordered" evidence="2">
    <location>
        <begin position="1"/>
        <end position="40"/>
    </location>
</feature>
<feature type="compositionally biased region" description="Acidic residues" evidence="2">
    <location>
        <begin position="577"/>
        <end position="586"/>
    </location>
</feature>
<gene>
    <name evidence="4" type="ORF">EHS24_007873</name>
</gene>
<proteinExistence type="predicted"/>
<evidence type="ECO:0000256" key="1">
    <source>
        <dbReference type="PROSITE-ProRule" id="PRU00042"/>
    </source>
</evidence>
<organism evidence="4 5">
    <name type="scientific">Apiotrichum porosum</name>
    <dbReference type="NCBI Taxonomy" id="105984"/>
    <lineage>
        <taxon>Eukaryota</taxon>
        <taxon>Fungi</taxon>
        <taxon>Dikarya</taxon>
        <taxon>Basidiomycota</taxon>
        <taxon>Agaricomycotina</taxon>
        <taxon>Tremellomycetes</taxon>
        <taxon>Trichosporonales</taxon>
        <taxon>Trichosporonaceae</taxon>
        <taxon>Apiotrichum</taxon>
    </lineage>
</organism>
<evidence type="ECO:0000256" key="2">
    <source>
        <dbReference type="SAM" id="MobiDB-lite"/>
    </source>
</evidence>
<evidence type="ECO:0000313" key="5">
    <source>
        <dbReference type="Proteomes" id="UP000279236"/>
    </source>
</evidence>
<dbReference type="InterPro" id="IPR013087">
    <property type="entry name" value="Znf_C2H2_type"/>
</dbReference>
<dbReference type="RefSeq" id="XP_028476145.1">
    <property type="nucleotide sequence ID" value="XM_028623212.1"/>
</dbReference>
<dbReference type="GO" id="GO:0008270">
    <property type="term" value="F:zinc ion binding"/>
    <property type="evidence" value="ECO:0007669"/>
    <property type="project" value="UniProtKB-KW"/>
</dbReference>
<feature type="region of interest" description="Disordered" evidence="2">
    <location>
        <begin position="236"/>
        <end position="270"/>
    </location>
</feature>
<keyword evidence="5" id="KW-1185">Reference proteome</keyword>
<dbReference type="OrthoDB" id="2152896at2759"/>
<feature type="domain" description="C2H2-type" evidence="3">
    <location>
        <begin position="296"/>
        <end position="319"/>
    </location>
</feature>
<feature type="region of interest" description="Disordered" evidence="2">
    <location>
        <begin position="184"/>
        <end position="208"/>
    </location>
</feature>
<dbReference type="PROSITE" id="PS50157">
    <property type="entry name" value="ZINC_FINGER_C2H2_2"/>
    <property type="match status" value="1"/>
</dbReference>
<keyword evidence="1" id="KW-0863">Zinc-finger</keyword>
<dbReference type="EMBL" id="RSCE01000006">
    <property type="protein sequence ID" value="RSH81690.1"/>
    <property type="molecule type" value="Genomic_DNA"/>
</dbReference>
<dbReference type="GeneID" id="39592416"/>
<feature type="compositionally biased region" description="Acidic residues" evidence="2">
    <location>
        <begin position="236"/>
        <end position="247"/>
    </location>
</feature>